<feature type="signal peptide" evidence="3">
    <location>
        <begin position="1"/>
        <end position="22"/>
    </location>
</feature>
<dbReference type="AlphaFoldDB" id="A0A423VKX6"/>
<dbReference type="EMBL" id="LJZO01000042">
    <property type="protein sequence ID" value="ROV91588.1"/>
    <property type="molecule type" value="Genomic_DNA"/>
</dbReference>
<sequence>MRSRPLLYLLLLYTTAPTALLAAPVLPHLVLVKSLSNEAVSAESSSQPLGNQPPPTTVTLEGSGTVVHGPDHSRVAIFEEEESAQVVVIDNTPISLSPSQVPASGILSSARPLTTQYLQALSRLQSDEAQAEALAGAELQAKAEAEAPAPAQAQAQAAEAQAHQEEAERPEPPARRDMPVGSLVAPGSIPTEGVWHVQDVVVQLSDPPQEPPCAARHADVFVVGMALAFVMVILVVEMWGPVTRSIRRALGCEGAIRLCEDDRTAGRRALSFRDPDLEAASAMDEKRGGVQWGEEEEKLDEDDDEESGAEPWTI</sequence>
<keyword evidence="5" id="KW-1185">Reference proteome</keyword>
<keyword evidence="2" id="KW-0472">Membrane</keyword>
<keyword evidence="2" id="KW-1133">Transmembrane helix</keyword>
<evidence type="ECO:0000313" key="5">
    <source>
        <dbReference type="Proteomes" id="UP000284375"/>
    </source>
</evidence>
<comment type="caution">
    <text evidence="4">The sequence shown here is derived from an EMBL/GenBank/DDBJ whole genome shotgun (WGS) entry which is preliminary data.</text>
</comment>
<feature type="region of interest" description="Disordered" evidence="1">
    <location>
        <begin position="274"/>
        <end position="314"/>
    </location>
</feature>
<keyword evidence="2" id="KW-0812">Transmembrane</keyword>
<name>A0A423VKX6_CYTCH</name>
<dbReference type="Proteomes" id="UP000284375">
    <property type="component" value="Unassembled WGS sequence"/>
</dbReference>
<organism evidence="4 5">
    <name type="scientific">Cytospora chrysosperma</name>
    <name type="common">Cytospora canker fungus</name>
    <name type="synonym">Sphaeria chrysosperma</name>
    <dbReference type="NCBI Taxonomy" id="252740"/>
    <lineage>
        <taxon>Eukaryota</taxon>
        <taxon>Fungi</taxon>
        <taxon>Dikarya</taxon>
        <taxon>Ascomycota</taxon>
        <taxon>Pezizomycotina</taxon>
        <taxon>Sordariomycetes</taxon>
        <taxon>Sordariomycetidae</taxon>
        <taxon>Diaporthales</taxon>
        <taxon>Cytosporaceae</taxon>
        <taxon>Cytospora</taxon>
    </lineage>
</organism>
<feature type="chain" id="PRO_5019041571" description="Transmembrane protein" evidence="3">
    <location>
        <begin position="23"/>
        <end position="314"/>
    </location>
</feature>
<evidence type="ECO:0000313" key="4">
    <source>
        <dbReference type="EMBL" id="ROV91588.1"/>
    </source>
</evidence>
<evidence type="ECO:0000256" key="1">
    <source>
        <dbReference type="SAM" id="MobiDB-lite"/>
    </source>
</evidence>
<feature type="compositionally biased region" description="Low complexity" evidence="1">
    <location>
        <begin position="141"/>
        <end position="161"/>
    </location>
</feature>
<evidence type="ECO:0000256" key="3">
    <source>
        <dbReference type="SAM" id="SignalP"/>
    </source>
</evidence>
<keyword evidence="3" id="KW-0732">Signal</keyword>
<protein>
    <recommendedName>
        <fullName evidence="6">Transmembrane protein</fullName>
    </recommendedName>
</protein>
<reference evidence="4 5" key="1">
    <citation type="submission" date="2015-09" db="EMBL/GenBank/DDBJ databases">
        <title>Host preference determinants of Valsa canker pathogens revealed by comparative genomics.</title>
        <authorList>
            <person name="Yin Z."/>
            <person name="Huang L."/>
        </authorList>
    </citation>
    <scope>NUCLEOTIDE SEQUENCE [LARGE SCALE GENOMIC DNA]</scope>
    <source>
        <strain evidence="4 5">YSFL</strain>
    </source>
</reference>
<feature type="compositionally biased region" description="Acidic residues" evidence="1">
    <location>
        <begin position="293"/>
        <end position="308"/>
    </location>
</feature>
<feature type="region of interest" description="Disordered" evidence="1">
    <location>
        <begin position="141"/>
        <end position="183"/>
    </location>
</feature>
<proteinExistence type="predicted"/>
<evidence type="ECO:0008006" key="6">
    <source>
        <dbReference type="Google" id="ProtNLM"/>
    </source>
</evidence>
<evidence type="ECO:0000256" key="2">
    <source>
        <dbReference type="SAM" id="Phobius"/>
    </source>
</evidence>
<dbReference type="OrthoDB" id="5244046at2759"/>
<feature type="compositionally biased region" description="Basic and acidic residues" evidence="1">
    <location>
        <begin position="162"/>
        <end position="178"/>
    </location>
</feature>
<feature type="transmembrane region" description="Helical" evidence="2">
    <location>
        <begin position="220"/>
        <end position="240"/>
    </location>
</feature>
<accession>A0A423VKX6</accession>
<gene>
    <name evidence="4" type="ORF">VSDG_07915</name>
</gene>